<comment type="caution">
    <text evidence="4">The sequence shown here is derived from an EMBL/GenBank/DDBJ whole genome shotgun (WGS) entry which is preliminary data.</text>
</comment>
<accession>A0ABS6U4C5</accession>
<keyword evidence="3" id="KW-0479">Metal-binding</keyword>
<protein>
    <submittedName>
        <fullName evidence="4">3,4-dihydroxy-2-butanone-4-phosphate synthase</fullName>
    </submittedName>
</protein>
<evidence type="ECO:0000313" key="5">
    <source>
        <dbReference type="Proteomes" id="UP000694300"/>
    </source>
</evidence>
<keyword evidence="2" id="KW-0686">Riboflavin biosynthesis</keyword>
<keyword evidence="5" id="KW-1185">Reference proteome</keyword>
<name>A0ABS6U4C5_9PSEU</name>
<evidence type="ECO:0000256" key="2">
    <source>
        <dbReference type="ARBA" id="ARBA00022619"/>
    </source>
</evidence>
<dbReference type="InterPro" id="IPR000422">
    <property type="entry name" value="DHBP_synthase_RibB"/>
</dbReference>
<gene>
    <name evidence="4" type="ORF">I4I82_05265</name>
</gene>
<proteinExistence type="predicted"/>
<evidence type="ECO:0000313" key="4">
    <source>
        <dbReference type="EMBL" id="MBW0127087.1"/>
    </source>
</evidence>
<dbReference type="Proteomes" id="UP000694300">
    <property type="component" value="Unassembled WGS sequence"/>
</dbReference>
<sequence length="203" mass="20565">MHTGLQAVRAGNPVILIGGDRLPADVLLPAAAADPATIAWIVRHTSGLLCAPMPPGRARALRLPPMTADGESHQSVPAVTVDAAAGITTGISAADRTRTLRVLADPGAVPEDLVRPGHVIPLIAGGTGSGRAESAVGLLGLAGLPEVGVLAELVDARAELLDTPAAVSLAGTLGLRVIDRRALTPSCTDRCPTCRAALAMPRF</sequence>
<reference evidence="4 5" key="1">
    <citation type="submission" date="2020-11" db="EMBL/GenBank/DDBJ databases">
        <title>Pseudonocardia abyssalis sp. nov. and Pseudonocardia oceani sp. nov., description and phylogenomic analysis of two novel actinomycetes isolated from the deep Southern Ocean.</title>
        <authorList>
            <person name="Parra J."/>
        </authorList>
    </citation>
    <scope>NUCLEOTIDE SEQUENCE [LARGE SCALE GENOMIC DNA]</scope>
    <source>
        <strain evidence="5">KRD185</strain>
    </source>
</reference>
<organism evidence="4 5">
    <name type="scientific">Pseudonocardia oceani</name>
    <dbReference type="NCBI Taxonomy" id="2792013"/>
    <lineage>
        <taxon>Bacteria</taxon>
        <taxon>Bacillati</taxon>
        <taxon>Actinomycetota</taxon>
        <taxon>Actinomycetes</taxon>
        <taxon>Pseudonocardiales</taxon>
        <taxon>Pseudonocardiaceae</taxon>
        <taxon>Pseudonocardia</taxon>
    </lineage>
</organism>
<evidence type="ECO:0000256" key="3">
    <source>
        <dbReference type="ARBA" id="ARBA00022723"/>
    </source>
</evidence>
<dbReference type="PANTHER" id="PTHR21327">
    <property type="entry name" value="GTP CYCLOHYDROLASE II-RELATED"/>
    <property type="match status" value="1"/>
</dbReference>
<dbReference type="PANTHER" id="PTHR21327:SF18">
    <property type="entry name" value="3,4-DIHYDROXY-2-BUTANONE 4-PHOSPHATE SYNTHASE"/>
    <property type="match status" value="1"/>
</dbReference>
<dbReference type="Pfam" id="PF00926">
    <property type="entry name" value="DHBP_synthase"/>
    <property type="match status" value="1"/>
</dbReference>
<evidence type="ECO:0000256" key="1">
    <source>
        <dbReference type="ARBA" id="ARBA00005104"/>
    </source>
</evidence>
<comment type="pathway">
    <text evidence="1">Cofactor biosynthesis; riboflavin biosynthesis.</text>
</comment>
<dbReference type="EMBL" id="JADQDF010000001">
    <property type="protein sequence ID" value="MBW0127087.1"/>
    <property type="molecule type" value="Genomic_DNA"/>
</dbReference>